<dbReference type="PANTHER" id="PTHR24134">
    <property type="entry name" value="ANKYRIN REPEAT-CONTAINING PROTEIN DDB_G0279043"/>
    <property type="match status" value="1"/>
</dbReference>
<gene>
    <name evidence="4" type="ORF">NCTC11636_02231</name>
</gene>
<reference evidence="4 5" key="1">
    <citation type="submission" date="2018-12" db="EMBL/GenBank/DDBJ databases">
        <authorList>
            <consortium name="Pathogen Informatics"/>
        </authorList>
    </citation>
    <scope>NUCLEOTIDE SEQUENCE [LARGE SCALE GENOMIC DNA]</scope>
    <source>
        <strain evidence="4 5">NCTC11636</strain>
    </source>
</reference>
<dbReference type="RefSeq" id="WP_126383167.1">
    <property type="nucleotide sequence ID" value="NZ_LR134350.1"/>
</dbReference>
<dbReference type="Pfam" id="PF12796">
    <property type="entry name" value="Ank_2"/>
    <property type="match status" value="1"/>
</dbReference>
<dbReference type="PANTHER" id="PTHR24134:SF9">
    <property type="entry name" value="ANKYRIN REPEAT AND SOCS BOX PROTEIN 8"/>
    <property type="match status" value="1"/>
</dbReference>
<dbReference type="EMBL" id="LR134350">
    <property type="protein sequence ID" value="VEG29762.1"/>
    <property type="molecule type" value="Genomic_DNA"/>
</dbReference>
<evidence type="ECO:0000256" key="2">
    <source>
        <dbReference type="ARBA" id="ARBA00023043"/>
    </source>
</evidence>
<dbReference type="AlphaFoldDB" id="A0A3S4UYZ4"/>
<evidence type="ECO:0000256" key="1">
    <source>
        <dbReference type="ARBA" id="ARBA00022737"/>
    </source>
</evidence>
<keyword evidence="2 3" id="KW-0040">ANK repeat</keyword>
<evidence type="ECO:0000313" key="5">
    <source>
        <dbReference type="Proteomes" id="UP000266895"/>
    </source>
</evidence>
<dbReference type="OrthoDB" id="9812708at2"/>
<evidence type="ECO:0000313" key="4">
    <source>
        <dbReference type="EMBL" id="VEG29762.1"/>
    </source>
</evidence>
<keyword evidence="1" id="KW-0677">Repeat</keyword>
<dbReference type="InterPro" id="IPR036770">
    <property type="entry name" value="Ankyrin_rpt-contain_sf"/>
</dbReference>
<accession>A0A3S4UYZ4</accession>
<dbReference type="PROSITE" id="PS50297">
    <property type="entry name" value="ANK_REP_REGION"/>
    <property type="match status" value="1"/>
</dbReference>
<sequence length="363" mass="39461">MARLRQTLPPQIEVILASGDLDEVASAMARCRVGAVSNDHARQTALHIVPCPNHVVEWLVERGEDVNAEDRYGKRPLHSRATPPGHAEQIPLLLRLGAEVDAADHSGRTALHLACQYQRLDAVELLLAAGADATRTASIPGGTAWSTISCAVAGAASRDMAAEPAVRIIERLVVAGARPTGAESEPLRSLGKDLQRRVARGVRDEQTEAQARALDRLYEICDVPPVEPIRIHDDVSRIEVPETVRWQRAYSALWDSLVPDRGRAATAQGEAVRIIGRIGYEILTNGGCNWDRTFMALVDGLSKLLGTGTPLPPAELDEARGRLQILRTAVCDEHSVDRVTELTVEWVRLNPEPAPNPLPDVGR</sequence>
<dbReference type="SMART" id="SM00248">
    <property type="entry name" value="ANK"/>
    <property type="match status" value="2"/>
</dbReference>
<dbReference type="PROSITE" id="PS50088">
    <property type="entry name" value="ANK_REPEAT"/>
    <property type="match status" value="1"/>
</dbReference>
<dbReference type="Gene3D" id="1.25.40.20">
    <property type="entry name" value="Ankyrin repeat-containing domain"/>
    <property type="match status" value="1"/>
</dbReference>
<evidence type="ECO:0000256" key="3">
    <source>
        <dbReference type="PROSITE-ProRule" id="PRU00023"/>
    </source>
</evidence>
<name>A0A3S4UYZ4_9ACTO</name>
<proteinExistence type="predicted"/>
<dbReference type="SUPFAM" id="SSF48403">
    <property type="entry name" value="Ankyrin repeat"/>
    <property type="match status" value="1"/>
</dbReference>
<dbReference type="KEGG" id="ahw:NCTC11636_02231"/>
<protein>
    <submittedName>
        <fullName evidence="4">Ribulose-5-phosphate 4-epimerase and related epimerases and aldolases</fullName>
    </submittedName>
</protein>
<organism evidence="4 5">
    <name type="scientific">Actinomyces howellii</name>
    <dbReference type="NCBI Taxonomy" id="52771"/>
    <lineage>
        <taxon>Bacteria</taxon>
        <taxon>Bacillati</taxon>
        <taxon>Actinomycetota</taxon>
        <taxon>Actinomycetes</taxon>
        <taxon>Actinomycetales</taxon>
        <taxon>Actinomycetaceae</taxon>
        <taxon>Actinomyces</taxon>
    </lineage>
</organism>
<dbReference type="Proteomes" id="UP000266895">
    <property type="component" value="Chromosome"/>
</dbReference>
<dbReference type="InterPro" id="IPR002110">
    <property type="entry name" value="Ankyrin_rpt"/>
</dbReference>
<feature type="repeat" description="ANK" evidence="3">
    <location>
        <begin position="106"/>
        <end position="138"/>
    </location>
</feature>
<keyword evidence="5" id="KW-1185">Reference proteome</keyword>